<evidence type="ECO:0000313" key="3">
    <source>
        <dbReference type="Proteomes" id="UP000601055"/>
    </source>
</evidence>
<feature type="signal peptide" evidence="1">
    <location>
        <begin position="1"/>
        <end position="18"/>
    </location>
</feature>
<proteinExistence type="predicted"/>
<reference evidence="2" key="1">
    <citation type="submission" date="2019-11" db="EMBL/GenBank/DDBJ databases">
        <title>Description of Pedobacter sp. LMG 31464T.</title>
        <authorList>
            <person name="Carlier A."/>
            <person name="Qi S."/>
            <person name="Vandamme P."/>
        </authorList>
    </citation>
    <scope>NUCLEOTIDE SEQUENCE</scope>
    <source>
        <strain evidence="2">LMG 31464</strain>
    </source>
</reference>
<dbReference type="AlphaFoldDB" id="A0A923E1U6"/>
<dbReference type="Proteomes" id="UP000601055">
    <property type="component" value="Unassembled WGS sequence"/>
</dbReference>
<evidence type="ECO:0000256" key="1">
    <source>
        <dbReference type="SAM" id="SignalP"/>
    </source>
</evidence>
<dbReference type="InterPro" id="IPR036709">
    <property type="entry name" value="Autotransporte_beta_dom_sf"/>
</dbReference>
<protein>
    <recommendedName>
        <fullName evidence="4">Outer membrane protein beta-barrel domain-containing protein</fullName>
    </recommendedName>
</protein>
<comment type="caution">
    <text evidence="2">The sequence shown here is derived from an EMBL/GenBank/DDBJ whole genome shotgun (WGS) entry which is preliminary data.</text>
</comment>
<evidence type="ECO:0008006" key="4">
    <source>
        <dbReference type="Google" id="ProtNLM"/>
    </source>
</evidence>
<keyword evidence="1" id="KW-0732">Signal</keyword>
<accession>A0A923E1U6</accession>
<name>A0A923E1U6_9SPHI</name>
<dbReference type="RefSeq" id="WP_182923481.1">
    <property type="nucleotide sequence ID" value="NZ_WNXD01000002.1"/>
</dbReference>
<evidence type="ECO:0000313" key="2">
    <source>
        <dbReference type="EMBL" id="MBB2146843.1"/>
    </source>
</evidence>
<gene>
    <name evidence="2" type="ORF">GM921_15170</name>
</gene>
<dbReference type="Gene3D" id="2.40.128.130">
    <property type="entry name" value="Autotransporter beta-domain"/>
    <property type="match status" value="1"/>
</dbReference>
<organism evidence="2 3">
    <name type="scientific">Pedobacter planticolens</name>
    <dbReference type="NCBI Taxonomy" id="2679964"/>
    <lineage>
        <taxon>Bacteria</taxon>
        <taxon>Pseudomonadati</taxon>
        <taxon>Bacteroidota</taxon>
        <taxon>Sphingobacteriia</taxon>
        <taxon>Sphingobacteriales</taxon>
        <taxon>Sphingobacteriaceae</taxon>
        <taxon>Pedobacter</taxon>
    </lineage>
</organism>
<dbReference type="SUPFAM" id="SSF103515">
    <property type="entry name" value="Autotransporter"/>
    <property type="match status" value="1"/>
</dbReference>
<sequence length="201" mass="22310">MRNVLFALLLVYGNVLFAQDTTKIALTTGVGIISMPGALSKVLKSSVTFNSGIELKLKKNWFLQGDVSLNSIGYNQIIRDNPNNYLFEDANSSLFQVGVSGGYSFRFLPSKFSLDLYAGPGFQRFGEPRVTNNNAAQITKQNIVFSNTVFAKIGSRLSYKTNSSLLQTIYIEATYFTSPLHVQAYRLQGFTYCVGTKFSLM</sequence>
<feature type="chain" id="PRO_5037410410" description="Outer membrane protein beta-barrel domain-containing protein" evidence="1">
    <location>
        <begin position="19"/>
        <end position="201"/>
    </location>
</feature>
<keyword evidence="3" id="KW-1185">Reference proteome</keyword>
<dbReference type="EMBL" id="WNXD01000002">
    <property type="protein sequence ID" value="MBB2146843.1"/>
    <property type="molecule type" value="Genomic_DNA"/>
</dbReference>